<keyword evidence="1" id="KW-0479">Metal-binding</keyword>
<dbReference type="InterPro" id="IPR034732">
    <property type="entry name" value="EPHD"/>
</dbReference>
<evidence type="ECO:0000259" key="4">
    <source>
        <dbReference type="PROSITE" id="PS51805"/>
    </source>
</evidence>
<dbReference type="WBParaSite" id="Hba_17118">
    <property type="protein sequence ID" value="Hba_17118"/>
    <property type="gene ID" value="Hba_17118"/>
</dbReference>
<evidence type="ECO:0000313" key="5">
    <source>
        <dbReference type="Proteomes" id="UP000095283"/>
    </source>
</evidence>
<dbReference type="GO" id="GO:0008270">
    <property type="term" value="F:zinc ion binding"/>
    <property type="evidence" value="ECO:0007669"/>
    <property type="project" value="UniProtKB-KW"/>
</dbReference>
<dbReference type="InterPro" id="IPR001965">
    <property type="entry name" value="Znf_PHD"/>
</dbReference>
<dbReference type="Pfam" id="PF13771">
    <property type="entry name" value="zf-HC5HC2H"/>
    <property type="match status" value="1"/>
</dbReference>
<dbReference type="InterPro" id="IPR013083">
    <property type="entry name" value="Znf_RING/FYVE/PHD"/>
</dbReference>
<proteinExistence type="predicted"/>
<reference evidence="6" key="1">
    <citation type="submission" date="2016-11" db="UniProtKB">
        <authorList>
            <consortium name="WormBaseParasite"/>
        </authorList>
    </citation>
    <scope>IDENTIFICATION</scope>
</reference>
<dbReference type="Proteomes" id="UP000095283">
    <property type="component" value="Unplaced"/>
</dbReference>
<keyword evidence="2" id="KW-0863">Zinc-finger</keyword>
<evidence type="ECO:0000256" key="2">
    <source>
        <dbReference type="ARBA" id="ARBA00022771"/>
    </source>
</evidence>
<keyword evidence="5" id="KW-1185">Reference proteome</keyword>
<accession>A0A1I7XH93</accession>
<sequence>MVVEALNIDTKKLTCSEKNILQNLECWFGKPSDFNLTWEEYLKTFVISMEEAKDKCELIGKHSKKTIVRTKQLLAASIYRPNRDISPPLCILCLNAAEDADVMGGVLRWIPQFPSFFAVHEMCMLFIPEISCVEEPTALGAQMSDINLLELSTVVIKRGRKLYRWIPFVISSLFLYGYKCTLCSQSGAMLGCHVRECRSSFHLPCAIKAGCYLNYVEYQCLCPRHPDTAFLDYRNYVYAQVTKIGNAMEEMKDLQVSQEQTCGICLDNVNNRLELNEVVMSVCCSAKFYHFECIKV</sequence>
<name>A0A1I7XH93_HETBA</name>
<dbReference type="PANTHER" id="PTHR12420">
    <property type="entry name" value="PHD FINGER PROTEIN"/>
    <property type="match status" value="1"/>
</dbReference>
<dbReference type="InterPro" id="IPR051188">
    <property type="entry name" value="PHD-type_Zinc_Finger"/>
</dbReference>
<evidence type="ECO:0000256" key="1">
    <source>
        <dbReference type="ARBA" id="ARBA00022723"/>
    </source>
</evidence>
<dbReference type="AlphaFoldDB" id="A0A1I7XH93"/>
<organism evidence="5 6">
    <name type="scientific">Heterorhabditis bacteriophora</name>
    <name type="common">Entomopathogenic nematode worm</name>
    <dbReference type="NCBI Taxonomy" id="37862"/>
    <lineage>
        <taxon>Eukaryota</taxon>
        <taxon>Metazoa</taxon>
        <taxon>Ecdysozoa</taxon>
        <taxon>Nematoda</taxon>
        <taxon>Chromadorea</taxon>
        <taxon>Rhabditida</taxon>
        <taxon>Rhabditina</taxon>
        <taxon>Rhabditomorpha</taxon>
        <taxon>Strongyloidea</taxon>
        <taxon>Heterorhabditidae</taxon>
        <taxon>Heterorhabditis</taxon>
    </lineage>
</organism>
<evidence type="ECO:0000313" key="6">
    <source>
        <dbReference type="WBParaSite" id="Hba_17118"/>
    </source>
</evidence>
<feature type="domain" description="PHD-type" evidence="4">
    <location>
        <begin position="87"/>
        <end position="226"/>
    </location>
</feature>
<dbReference type="SMART" id="SM00249">
    <property type="entry name" value="PHD"/>
    <property type="match status" value="1"/>
</dbReference>
<evidence type="ECO:0000256" key="3">
    <source>
        <dbReference type="ARBA" id="ARBA00022833"/>
    </source>
</evidence>
<protein>
    <submittedName>
        <fullName evidence="6">PHD-type domain-containing protein</fullName>
    </submittedName>
</protein>
<keyword evidence="3" id="KW-0862">Zinc</keyword>
<dbReference type="Gene3D" id="3.30.40.10">
    <property type="entry name" value="Zinc/RING finger domain, C3HC4 (zinc finger)"/>
    <property type="match status" value="1"/>
</dbReference>
<dbReference type="PROSITE" id="PS51805">
    <property type="entry name" value="EPHD"/>
    <property type="match status" value="1"/>
</dbReference>